<dbReference type="RefSeq" id="WP_158946586.1">
    <property type="nucleotide sequence ID" value="NZ_CP046400.1"/>
</dbReference>
<evidence type="ECO:0000313" key="2">
    <source>
        <dbReference type="Proteomes" id="UP000428328"/>
    </source>
</evidence>
<dbReference type="EMBL" id="CP046400">
    <property type="protein sequence ID" value="QGY39360.1"/>
    <property type="molecule type" value="Genomic_DNA"/>
</dbReference>
<dbReference type="Proteomes" id="UP000428328">
    <property type="component" value="Chromosome"/>
</dbReference>
<dbReference type="AlphaFoldDB" id="A0A6I6JE62"/>
<keyword evidence="2" id="KW-1185">Reference proteome</keyword>
<accession>A0A6I6JE62</accession>
<dbReference type="KEGG" id="psel:GM415_04235"/>
<organism evidence="1 2">
    <name type="scientific">Pseudodesulfovibrio cashew</name>
    <dbReference type="NCBI Taxonomy" id="2678688"/>
    <lineage>
        <taxon>Bacteria</taxon>
        <taxon>Pseudomonadati</taxon>
        <taxon>Thermodesulfobacteriota</taxon>
        <taxon>Desulfovibrionia</taxon>
        <taxon>Desulfovibrionales</taxon>
        <taxon>Desulfovibrionaceae</taxon>
    </lineage>
</organism>
<sequence>MTDSLRMELCRFNGLLEPLQPRQTILGIKPMTAFVAGNNLYVSDQLSNSMRKYCLGGEPQLAATSKFNGDGANWFANYDATSERIWMIGKDSNRLISFDAALNRVNEMTVPSNAGFFFSHGGEHYLMSGFAGPRRLYKVKGDALAELDAKIPGSLGGDFLLGHHVGDEIFFAYFDSRVVFRFSGGKFIRIAQLNDLPGRIYSIRHLADYRLYVILTSKGKRACLHFYTEKFRPVQAVVLEKSIAPGTLACNGNDVYIGSYYTGRIDKYRLPMQAYAEIAQ</sequence>
<protein>
    <submittedName>
        <fullName evidence="1">Uncharacterized protein</fullName>
    </submittedName>
</protein>
<reference evidence="1 2" key="1">
    <citation type="submission" date="2019-11" db="EMBL/GenBank/DDBJ databases">
        <authorList>
            <person name="Zheng R.K."/>
            <person name="Sun C.M."/>
        </authorList>
    </citation>
    <scope>NUCLEOTIDE SEQUENCE [LARGE SCALE GENOMIC DNA]</scope>
    <source>
        <strain evidence="1 2">SRB007</strain>
    </source>
</reference>
<gene>
    <name evidence="1" type="ORF">GM415_04235</name>
</gene>
<evidence type="ECO:0000313" key="1">
    <source>
        <dbReference type="EMBL" id="QGY39360.1"/>
    </source>
</evidence>
<proteinExistence type="predicted"/>
<name>A0A6I6JE62_9BACT</name>
<dbReference type="SUPFAM" id="SSF63829">
    <property type="entry name" value="Calcium-dependent phosphotriesterase"/>
    <property type="match status" value="1"/>
</dbReference>